<keyword evidence="2" id="KW-1185">Reference proteome</keyword>
<reference evidence="1" key="1">
    <citation type="submission" date="2023-03" db="EMBL/GenBank/DDBJ databases">
        <authorList>
            <person name="Steffen K."/>
            <person name="Cardenas P."/>
        </authorList>
    </citation>
    <scope>NUCLEOTIDE SEQUENCE</scope>
</reference>
<comment type="caution">
    <text evidence="1">The sequence shown here is derived from an EMBL/GenBank/DDBJ whole genome shotgun (WGS) entry which is preliminary data.</text>
</comment>
<evidence type="ECO:0000313" key="2">
    <source>
        <dbReference type="Proteomes" id="UP001174909"/>
    </source>
</evidence>
<feature type="non-terminal residue" evidence="1">
    <location>
        <position position="70"/>
    </location>
</feature>
<dbReference type="Proteomes" id="UP001174909">
    <property type="component" value="Unassembled WGS sequence"/>
</dbReference>
<dbReference type="AlphaFoldDB" id="A0AA35RUX5"/>
<protein>
    <submittedName>
        <fullName evidence="1">Uncharacterized protein</fullName>
    </submittedName>
</protein>
<gene>
    <name evidence="1" type="ORF">GBAR_LOCUS10685</name>
</gene>
<proteinExistence type="predicted"/>
<name>A0AA35RUX5_GEOBA</name>
<accession>A0AA35RUX5</accession>
<dbReference type="EMBL" id="CASHTH010001645">
    <property type="protein sequence ID" value="CAI8017647.1"/>
    <property type="molecule type" value="Genomic_DNA"/>
</dbReference>
<sequence>MSTPPKYPDKFQGYVQPSFGAAVLLLRNPYHALLAEWNRQKSNKTLSADALNTTIGVAAHIAIGDQKTFG</sequence>
<organism evidence="1 2">
    <name type="scientific">Geodia barretti</name>
    <name type="common">Barrett's horny sponge</name>
    <dbReference type="NCBI Taxonomy" id="519541"/>
    <lineage>
        <taxon>Eukaryota</taxon>
        <taxon>Metazoa</taxon>
        <taxon>Porifera</taxon>
        <taxon>Demospongiae</taxon>
        <taxon>Heteroscleromorpha</taxon>
        <taxon>Tetractinellida</taxon>
        <taxon>Astrophorina</taxon>
        <taxon>Geodiidae</taxon>
        <taxon>Geodia</taxon>
    </lineage>
</organism>
<evidence type="ECO:0000313" key="1">
    <source>
        <dbReference type="EMBL" id="CAI8017647.1"/>
    </source>
</evidence>